<dbReference type="RefSeq" id="WP_126696139.1">
    <property type="nucleotide sequence ID" value="NZ_RXOF01000021.1"/>
</dbReference>
<accession>A0A431TVL4</accession>
<keyword evidence="4" id="KW-1185">Reference proteome</keyword>
<feature type="chain" id="PRO_5019365861" evidence="1">
    <location>
        <begin position="24"/>
        <end position="75"/>
    </location>
</feature>
<proteinExistence type="predicted"/>
<feature type="domain" description="Kazal-like" evidence="2">
    <location>
        <begin position="21"/>
        <end position="75"/>
    </location>
</feature>
<dbReference type="SUPFAM" id="SSF100895">
    <property type="entry name" value="Kazal-type serine protease inhibitors"/>
    <property type="match status" value="1"/>
</dbReference>
<dbReference type="Proteomes" id="UP000282184">
    <property type="component" value="Unassembled WGS sequence"/>
</dbReference>
<keyword evidence="1" id="KW-0732">Signal</keyword>
<organism evidence="3 4">
    <name type="scientific">Hymenobacter gummosus</name>
    <dbReference type="NCBI Taxonomy" id="1776032"/>
    <lineage>
        <taxon>Bacteria</taxon>
        <taxon>Pseudomonadati</taxon>
        <taxon>Bacteroidota</taxon>
        <taxon>Cytophagia</taxon>
        <taxon>Cytophagales</taxon>
        <taxon>Hymenobacteraceae</taxon>
        <taxon>Hymenobacter</taxon>
    </lineage>
</organism>
<dbReference type="InterPro" id="IPR036058">
    <property type="entry name" value="Kazal_dom_sf"/>
</dbReference>
<evidence type="ECO:0000313" key="3">
    <source>
        <dbReference type="EMBL" id="RTQ45326.1"/>
    </source>
</evidence>
<comment type="caution">
    <text evidence="3">The sequence shown here is derived from an EMBL/GenBank/DDBJ whole genome shotgun (WGS) entry which is preliminary data.</text>
</comment>
<dbReference type="EMBL" id="RXOF01000021">
    <property type="protein sequence ID" value="RTQ45326.1"/>
    <property type="molecule type" value="Genomic_DNA"/>
</dbReference>
<gene>
    <name evidence="3" type="ORF">EJV47_26000</name>
</gene>
<dbReference type="AlphaFoldDB" id="A0A431TVL4"/>
<evidence type="ECO:0000256" key="1">
    <source>
        <dbReference type="SAM" id="SignalP"/>
    </source>
</evidence>
<reference evidence="3 4" key="1">
    <citation type="submission" date="2018-12" db="EMBL/GenBank/DDBJ databases">
        <title>Hymenobacter gummosus sp. nov., isolated from a spring.</title>
        <authorList>
            <person name="Nie L."/>
        </authorList>
    </citation>
    <scope>NUCLEOTIDE SEQUENCE [LARGE SCALE GENOMIC DNA]</scope>
    <source>
        <strain evidence="3 4">KCTC 52166</strain>
    </source>
</reference>
<dbReference type="Pfam" id="PF00050">
    <property type="entry name" value="Kazal_1"/>
    <property type="match status" value="1"/>
</dbReference>
<dbReference type="PROSITE" id="PS51257">
    <property type="entry name" value="PROKAR_LIPOPROTEIN"/>
    <property type="match status" value="1"/>
</dbReference>
<protein>
    <submittedName>
        <fullName evidence="3">Kazal domain protein</fullName>
    </submittedName>
</protein>
<dbReference type="PROSITE" id="PS51465">
    <property type="entry name" value="KAZAL_2"/>
    <property type="match status" value="1"/>
</dbReference>
<evidence type="ECO:0000313" key="4">
    <source>
        <dbReference type="Proteomes" id="UP000282184"/>
    </source>
</evidence>
<dbReference type="InterPro" id="IPR002350">
    <property type="entry name" value="Kazal_dom"/>
</dbReference>
<sequence length="75" mass="8092">MKYCFTLALLGCLLASCDTSTPAPDDCIDPKLARRTTIVTDELNPVCGCDGKTYDNPSYAKRAGVRSYVVGPCQQ</sequence>
<name>A0A431TVL4_9BACT</name>
<evidence type="ECO:0000259" key="2">
    <source>
        <dbReference type="PROSITE" id="PS51465"/>
    </source>
</evidence>
<feature type="signal peptide" evidence="1">
    <location>
        <begin position="1"/>
        <end position="23"/>
    </location>
</feature>
<dbReference type="Gene3D" id="3.30.60.30">
    <property type="match status" value="1"/>
</dbReference>
<dbReference type="OrthoDB" id="9800302at2"/>